<organism evidence="1 2">
    <name type="scientific">Neogemmobacter tilapiae</name>
    <dbReference type="NCBI Taxonomy" id="875041"/>
    <lineage>
        <taxon>Bacteria</taxon>
        <taxon>Pseudomonadati</taxon>
        <taxon>Pseudomonadota</taxon>
        <taxon>Alphaproteobacteria</taxon>
        <taxon>Rhodobacterales</taxon>
        <taxon>Paracoccaceae</taxon>
        <taxon>Neogemmobacter</taxon>
    </lineage>
</organism>
<dbReference type="Gene3D" id="2.180.10.10">
    <property type="entry name" value="RHS repeat-associated core"/>
    <property type="match status" value="1"/>
</dbReference>
<dbReference type="RefSeq" id="WP_189413548.1">
    <property type="nucleotide sequence ID" value="NZ_BMYJ01000015.1"/>
</dbReference>
<dbReference type="AlphaFoldDB" id="A0A918WRD1"/>
<comment type="caution">
    <text evidence="1">The sequence shown here is derived from an EMBL/GenBank/DDBJ whole genome shotgun (WGS) entry which is preliminary data.</text>
</comment>
<dbReference type="EMBL" id="BMYJ01000015">
    <property type="protein sequence ID" value="GHC67228.1"/>
    <property type="molecule type" value="Genomic_DNA"/>
</dbReference>
<accession>A0A918WRD1</accession>
<sequence>MIEVSAIQFVRIYNIGKSVLATNSLGAKVWQVSYDPLCGVVASTGTPKNIRFPGQWFQSESGLHQNWMRDYDPTKGGICKPARWG</sequence>
<gene>
    <name evidence="1" type="ORF">GCM10007315_35370</name>
</gene>
<dbReference type="Proteomes" id="UP000638981">
    <property type="component" value="Unassembled WGS sequence"/>
</dbReference>
<name>A0A918WRD1_9RHOB</name>
<proteinExistence type="predicted"/>
<evidence type="ECO:0000313" key="1">
    <source>
        <dbReference type="EMBL" id="GHC67228.1"/>
    </source>
</evidence>
<evidence type="ECO:0000313" key="2">
    <source>
        <dbReference type="Proteomes" id="UP000638981"/>
    </source>
</evidence>
<reference evidence="1" key="1">
    <citation type="journal article" date="2014" name="Int. J. Syst. Evol. Microbiol.">
        <title>Complete genome sequence of Corynebacterium casei LMG S-19264T (=DSM 44701T), isolated from a smear-ripened cheese.</title>
        <authorList>
            <consortium name="US DOE Joint Genome Institute (JGI-PGF)"/>
            <person name="Walter F."/>
            <person name="Albersmeier A."/>
            <person name="Kalinowski J."/>
            <person name="Ruckert C."/>
        </authorList>
    </citation>
    <scope>NUCLEOTIDE SEQUENCE</scope>
    <source>
        <strain evidence="1">KCTC 23310</strain>
    </source>
</reference>
<reference evidence="1" key="2">
    <citation type="submission" date="2020-09" db="EMBL/GenBank/DDBJ databases">
        <authorList>
            <person name="Sun Q."/>
            <person name="Kim S."/>
        </authorList>
    </citation>
    <scope>NUCLEOTIDE SEQUENCE</scope>
    <source>
        <strain evidence="1">KCTC 23310</strain>
    </source>
</reference>
<protein>
    <submittedName>
        <fullName evidence="1">Uncharacterized protein</fullName>
    </submittedName>
</protein>
<keyword evidence="2" id="KW-1185">Reference proteome</keyword>